<accession>A0A2N0Z6G1</accession>
<dbReference type="Proteomes" id="UP000233375">
    <property type="component" value="Unassembled WGS sequence"/>
</dbReference>
<keyword evidence="2" id="KW-1133">Transmembrane helix</keyword>
<evidence type="ECO:0000313" key="4">
    <source>
        <dbReference type="Proteomes" id="UP000233375"/>
    </source>
</evidence>
<name>A0A2N0Z6G1_9BACI</name>
<dbReference type="RefSeq" id="WP_101175592.1">
    <property type="nucleotide sequence ID" value="NZ_PISE01000007.1"/>
</dbReference>
<gene>
    <name evidence="3" type="ORF">CWS01_03130</name>
</gene>
<keyword evidence="2" id="KW-0472">Membrane</keyword>
<evidence type="ECO:0000256" key="2">
    <source>
        <dbReference type="SAM" id="Phobius"/>
    </source>
</evidence>
<sequence length="62" mass="7265">MVDFLNSIFGLLYGLIGIPIFLIFVIIVIFSVMRSRKKRKMKSEDWHGHSPVEKIEKSKKDK</sequence>
<reference evidence="3 4" key="1">
    <citation type="journal article" date="2003" name="Int. J. Syst. Evol. Microbiol.">
        <title>Bacillus nealsonii sp. nov., isolated from a spacecraft-assembly facility, whose spores are gamma-radiation resistant.</title>
        <authorList>
            <person name="Venkateswaran K."/>
            <person name="Kempf M."/>
            <person name="Chen F."/>
            <person name="Satomi M."/>
            <person name="Nicholson W."/>
            <person name="Kern R."/>
        </authorList>
    </citation>
    <scope>NUCLEOTIDE SEQUENCE [LARGE SCALE GENOMIC DNA]</scope>
    <source>
        <strain evidence="3 4">FO-92</strain>
    </source>
</reference>
<keyword evidence="4" id="KW-1185">Reference proteome</keyword>
<dbReference type="EMBL" id="PISE01000007">
    <property type="protein sequence ID" value="PKG25105.1"/>
    <property type="molecule type" value="Genomic_DNA"/>
</dbReference>
<feature type="region of interest" description="Disordered" evidence="1">
    <location>
        <begin position="40"/>
        <end position="62"/>
    </location>
</feature>
<feature type="compositionally biased region" description="Basic and acidic residues" evidence="1">
    <location>
        <begin position="42"/>
        <end position="62"/>
    </location>
</feature>
<comment type="caution">
    <text evidence="3">The sequence shown here is derived from an EMBL/GenBank/DDBJ whole genome shotgun (WGS) entry which is preliminary data.</text>
</comment>
<evidence type="ECO:0000256" key="1">
    <source>
        <dbReference type="SAM" id="MobiDB-lite"/>
    </source>
</evidence>
<keyword evidence="2" id="KW-0812">Transmembrane</keyword>
<proteinExistence type="predicted"/>
<protein>
    <submittedName>
        <fullName evidence="3">Uncharacterized protein</fullName>
    </submittedName>
</protein>
<dbReference type="AlphaFoldDB" id="A0A2N0Z6G1"/>
<organism evidence="3 4">
    <name type="scientific">Niallia nealsonii</name>
    <dbReference type="NCBI Taxonomy" id="115979"/>
    <lineage>
        <taxon>Bacteria</taxon>
        <taxon>Bacillati</taxon>
        <taxon>Bacillota</taxon>
        <taxon>Bacilli</taxon>
        <taxon>Bacillales</taxon>
        <taxon>Bacillaceae</taxon>
        <taxon>Niallia</taxon>
    </lineage>
</organism>
<evidence type="ECO:0000313" key="3">
    <source>
        <dbReference type="EMBL" id="PKG25105.1"/>
    </source>
</evidence>
<feature type="transmembrane region" description="Helical" evidence="2">
    <location>
        <begin position="12"/>
        <end position="33"/>
    </location>
</feature>